<dbReference type="InterPro" id="IPR003855">
    <property type="entry name" value="K+_transporter"/>
</dbReference>
<dbReference type="GO" id="GO:0016020">
    <property type="term" value="C:membrane"/>
    <property type="evidence" value="ECO:0007669"/>
    <property type="project" value="UniProtKB-SubCell"/>
</dbReference>
<gene>
    <name evidence="12" type="ORF">D9757_003396</name>
</gene>
<dbReference type="AlphaFoldDB" id="A0A8H5HTS1"/>
<comment type="subcellular location">
    <subcellularLocation>
        <location evidence="1">Membrane</location>
        <topology evidence="1">Multi-pass membrane protein</topology>
    </subcellularLocation>
</comment>
<comment type="caution">
    <text evidence="12">The sequence shown here is derived from an EMBL/GenBank/DDBJ whole genome shotgun (WGS) entry which is preliminary data.</text>
</comment>
<keyword evidence="3" id="KW-0633">Potassium transport</keyword>
<evidence type="ECO:0000256" key="4">
    <source>
        <dbReference type="ARBA" id="ARBA00022692"/>
    </source>
</evidence>
<dbReference type="InterPro" id="IPR053951">
    <property type="entry name" value="K_trans_N"/>
</dbReference>
<name>A0A8H5HTS1_9AGAR</name>
<feature type="transmembrane region" description="Helical" evidence="9">
    <location>
        <begin position="257"/>
        <end position="276"/>
    </location>
</feature>
<evidence type="ECO:0000256" key="2">
    <source>
        <dbReference type="ARBA" id="ARBA00022448"/>
    </source>
</evidence>
<evidence type="ECO:0000256" key="9">
    <source>
        <dbReference type="SAM" id="Phobius"/>
    </source>
</evidence>
<feature type="transmembrane region" description="Helical" evidence="9">
    <location>
        <begin position="436"/>
        <end position="457"/>
    </location>
</feature>
<dbReference type="GO" id="GO:0015079">
    <property type="term" value="F:potassium ion transmembrane transporter activity"/>
    <property type="evidence" value="ECO:0007669"/>
    <property type="project" value="InterPro"/>
</dbReference>
<proteinExistence type="predicted"/>
<dbReference type="InterPro" id="IPR053952">
    <property type="entry name" value="K_trans_C"/>
</dbReference>
<dbReference type="Proteomes" id="UP000518752">
    <property type="component" value="Unassembled WGS sequence"/>
</dbReference>
<evidence type="ECO:0000313" key="12">
    <source>
        <dbReference type="EMBL" id="KAF5389290.1"/>
    </source>
</evidence>
<feature type="transmembrane region" description="Helical" evidence="9">
    <location>
        <begin position="207"/>
        <end position="228"/>
    </location>
</feature>
<dbReference type="PANTHER" id="PTHR30540:SF83">
    <property type="entry name" value="K+ POTASSIUM TRANSPORTER"/>
    <property type="match status" value="1"/>
</dbReference>
<feature type="transmembrane region" description="Helical" evidence="9">
    <location>
        <begin position="181"/>
        <end position="200"/>
    </location>
</feature>
<dbReference type="PANTHER" id="PTHR30540">
    <property type="entry name" value="OSMOTIC STRESS POTASSIUM TRANSPORTER"/>
    <property type="match status" value="1"/>
</dbReference>
<dbReference type="Pfam" id="PF22776">
    <property type="entry name" value="K_trans_C"/>
    <property type="match status" value="1"/>
</dbReference>
<evidence type="ECO:0008006" key="14">
    <source>
        <dbReference type="Google" id="ProtNLM"/>
    </source>
</evidence>
<evidence type="ECO:0000256" key="1">
    <source>
        <dbReference type="ARBA" id="ARBA00004141"/>
    </source>
</evidence>
<keyword evidence="6 9" id="KW-1133">Transmembrane helix</keyword>
<reference evidence="12 13" key="1">
    <citation type="journal article" date="2020" name="ISME J.">
        <title>Uncovering the hidden diversity of litter-decomposition mechanisms in mushroom-forming fungi.</title>
        <authorList>
            <person name="Floudas D."/>
            <person name="Bentzer J."/>
            <person name="Ahren D."/>
            <person name="Johansson T."/>
            <person name="Persson P."/>
            <person name="Tunlid A."/>
        </authorList>
    </citation>
    <scope>NUCLEOTIDE SEQUENCE [LARGE SCALE GENOMIC DNA]</scope>
    <source>
        <strain evidence="12 13">CBS 406.79</strain>
    </source>
</reference>
<evidence type="ECO:0000256" key="5">
    <source>
        <dbReference type="ARBA" id="ARBA00022958"/>
    </source>
</evidence>
<dbReference type="EMBL" id="JAACJN010000023">
    <property type="protein sequence ID" value="KAF5389290.1"/>
    <property type="molecule type" value="Genomic_DNA"/>
</dbReference>
<feature type="transmembrane region" description="Helical" evidence="9">
    <location>
        <begin position="409"/>
        <end position="429"/>
    </location>
</feature>
<dbReference type="NCBIfam" id="TIGR00794">
    <property type="entry name" value="kup"/>
    <property type="match status" value="1"/>
</dbReference>
<feature type="transmembrane region" description="Helical" evidence="9">
    <location>
        <begin position="144"/>
        <end position="161"/>
    </location>
</feature>
<feature type="transmembrane region" description="Helical" evidence="9">
    <location>
        <begin position="330"/>
        <end position="361"/>
    </location>
</feature>
<keyword evidence="2" id="KW-0813">Transport</keyword>
<keyword evidence="7" id="KW-0406">Ion transport</keyword>
<feature type="transmembrane region" description="Helical" evidence="9">
    <location>
        <begin position="64"/>
        <end position="85"/>
    </location>
</feature>
<evidence type="ECO:0000259" key="11">
    <source>
        <dbReference type="Pfam" id="PF22776"/>
    </source>
</evidence>
<evidence type="ECO:0000313" key="13">
    <source>
        <dbReference type="Proteomes" id="UP000518752"/>
    </source>
</evidence>
<feature type="domain" description="K+ potassium transporter C-terminal" evidence="11">
    <location>
        <begin position="566"/>
        <end position="742"/>
    </location>
</feature>
<feature type="transmembrane region" description="Helical" evidence="9">
    <location>
        <begin position="469"/>
        <end position="488"/>
    </location>
</feature>
<evidence type="ECO:0000256" key="6">
    <source>
        <dbReference type="ARBA" id="ARBA00022989"/>
    </source>
</evidence>
<evidence type="ECO:0000256" key="7">
    <source>
        <dbReference type="ARBA" id="ARBA00023065"/>
    </source>
</evidence>
<evidence type="ECO:0000259" key="10">
    <source>
        <dbReference type="Pfam" id="PF02705"/>
    </source>
</evidence>
<dbReference type="OrthoDB" id="504708at2759"/>
<accession>A0A8H5HTS1</accession>
<organism evidence="12 13">
    <name type="scientific">Collybiopsis confluens</name>
    <dbReference type="NCBI Taxonomy" id="2823264"/>
    <lineage>
        <taxon>Eukaryota</taxon>
        <taxon>Fungi</taxon>
        <taxon>Dikarya</taxon>
        <taxon>Basidiomycota</taxon>
        <taxon>Agaricomycotina</taxon>
        <taxon>Agaricomycetes</taxon>
        <taxon>Agaricomycetidae</taxon>
        <taxon>Agaricales</taxon>
        <taxon>Marasmiineae</taxon>
        <taxon>Omphalotaceae</taxon>
        <taxon>Collybiopsis</taxon>
    </lineage>
</organism>
<protein>
    <recommendedName>
        <fullName evidence="14">Potassium transporter</fullName>
    </recommendedName>
</protein>
<keyword evidence="13" id="KW-1185">Reference proteome</keyword>
<feature type="transmembrane region" description="Helical" evidence="9">
    <location>
        <begin position="283"/>
        <end position="301"/>
    </location>
</feature>
<evidence type="ECO:0000256" key="8">
    <source>
        <dbReference type="ARBA" id="ARBA00023136"/>
    </source>
</evidence>
<feature type="transmembrane region" description="Helical" evidence="9">
    <location>
        <begin position="382"/>
        <end position="403"/>
    </location>
</feature>
<dbReference type="Pfam" id="PF02705">
    <property type="entry name" value="K_trans"/>
    <property type="match status" value="1"/>
</dbReference>
<sequence length="742" mass="81583">MSSLSHLEHGGPHKRTAIQVHGAALAALSFQSLGIIYSDIGTSPLYVLNGLWPSSGSAPSKEDVIGGISAIIWSLTLLPLLKYVLISLQFSTTEGEGGSFALYQGLYPPEEKDKDSDRVLTGDSINRPTYSTGSRLKQAIRGPLLIWSLFGTALTMADGVFTPAVSVTSAVGGIAVAKESVTQQIIPISIAFLVVLFLAQQFGTGKLAIAFAPIALLWFLGLVGTGIYNITTYPGILRAFDPSRAVLLFKRTRDYDLLAGILLALTGCEAVFANLGQFNASSIRISFCCIVYPALILAYLGQGARLIVDGENVVQNVFYKSIPGPGGGPLFWIIFVLAILATLVASQALITATFSLFQQVVNMKSFPPLRMVYTSETIQGQVYIPAVNWTLMVITIIIVGVFSDLTKLTNAYGFAVATVMFSTSALLAVQMRYVKHWPVLIALAYFLIFGFFDGLFWGAALKKVPQGAWVPLMIGVILMVVMVFWTWAKGLEEVFDGANRQNLRHFIWREDQVMPNKEADEAEGLEGREDKDEGDNDPIYFYLPTQTFSGEDEGVSVGKRELTRIPSMAVFHKITAGPGVPHTFVGFIRQWPALPQLLVFLSVQMFPIARVDPKHRFSVVNTRSVEGCYGVTYNLGFREHFDIKTDELVEVLCELEMQYDPKNCDKIISSIKAVSNSATHIVPHYHVVSKKVNVGHLSFAVNYVRKYLIQEIYRRLATMFPETANWLTSADEIIHVGINATI</sequence>
<evidence type="ECO:0000256" key="3">
    <source>
        <dbReference type="ARBA" id="ARBA00022538"/>
    </source>
</evidence>
<keyword evidence="8 9" id="KW-0472">Membrane</keyword>
<keyword evidence="5" id="KW-0630">Potassium</keyword>
<keyword evidence="4 9" id="KW-0812">Transmembrane</keyword>
<feature type="domain" description="K+ potassium transporter integral membrane" evidence="10">
    <location>
        <begin position="29"/>
        <end position="507"/>
    </location>
</feature>